<keyword evidence="2" id="KW-0547">Nucleotide-binding</keyword>
<dbReference type="RefSeq" id="WP_244607808.1">
    <property type="nucleotide sequence ID" value="NZ_LS398110.1"/>
</dbReference>
<dbReference type="Proteomes" id="UP000246085">
    <property type="component" value="Chromosome BRAD3257"/>
</dbReference>
<dbReference type="GO" id="GO:0016887">
    <property type="term" value="F:ATP hydrolysis activity"/>
    <property type="evidence" value="ECO:0007669"/>
    <property type="project" value="InterPro"/>
</dbReference>
<evidence type="ECO:0000313" key="5">
    <source>
        <dbReference type="EMBL" id="SPP98352.1"/>
    </source>
</evidence>
<dbReference type="CDD" id="cd19481">
    <property type="entry name" value="RecA-like_protease"/>
    <property type="match status" value="1"/>
</dbReference>
<dbReference type="Gene3D" id="3.40.50.300">
    <property type="entry name" value="P-loop containing nucleotide triphosphate hydrolases"/>
    <property type="match status" value="1"/>
</dbReference>
<dbReference type="InterPro" id="IPR014719">
    <property type="entry name" value="Ribosomal_bL12_C/ClpS-like"/>
</dbReference>
<evidence type="ECO:0000256" key="3">
    <source>
        <dbReference type="ARBA" id="ARBA00022840"/>
    </source>
</evidence>
<dbReference type="SUPFAM" id="SSF52540">
    <property type="entry name" value="P-loop containing nucleoside triphosphate hydrolases"/>
    <property type="match status" value="1"/>
</dbReference>
<keyword evidence="3" id="KW-0067">ATP-binding</keyword>
<dbReference type="Pfam" id="PF00004">
    <property type="entry name" value="AAA"/>
    <property type="match status" value="1"/>
</dbReference>
<dbReference type="GO" id="GO:0030163">
    <property type="term" value="P:protein catabolic process"/>
    <property type="evidence" value="ECO:0007669"/>
    <property type="project" value="InterPro"/>
</dbReference>
<name>A0A2U3QAB7_9BRAD</name>
<dbReference type="SMART" id="SM00382">
    <property type="entry name" value="AAA"/>
    <property type="match status" value="1"/>
</dbReference>
<dbReference type="InterPro" id="IPR003959">
    <property type="entry name" value="ATPase_AAA_core"/>
</dbReference>
<protein>
    <submittedName>
        <fullName evidence="5">Threonine synthase</fullName>
    </submittedName>
</protein>
<dbReference type="KEGG" id="bvz:BRAD3257_7690"/>
<dbReference type="AlphaFoldDB" id="A0A2U3QAB7"/>
<dbReference type="Gene3D" id="3.30.1390.10">
    <property type="match status" value="1"/>
</dbReference>
<dbReference type="EMBL" id="LS398110">
    <property type="protein sequence ID" value="SPP98352.1"/>
    <property type="molecule type" value="Genomic_DNA"/>
</dbReference>
<evidence type="ECO:0000256" key="1">
    <source>
        <dbReference type="ARBA" id="ARBA00006914"/>
    </source>
</evidence>
<comment type="similarity">
    <text evidence="1">Belongs to the AAA ATPase family.</text>
</comment>
<dbReference type="Gene3D" id="1.10.8.60">
    <property type="match status" value="1"/>
</dbReference>
<dbReference type="GO" id="GO:0005524">
    <property type="term" value="F:ATP binding"/>
    <property type="evidence" value="ECO:0007669"/>
    <property type="project" value="UniProtKB-KW"/>
</dbReference>
<feature type="domain" description="AAA+ ATPase" evidence="4">
    <location>
        <begin position="331"/>
        <end position="460"/>
    </location>
</feature>
<evidence type="ECO:0000256" key="2">
    <source>
        <dbReference type="ARBA" id="ARBA00022741"/>
    </source>
</evidence>
<dbReference type="InterPro" id="IPR003769">
    <property type="entry name" value="ClpS_core"/>
</dbReference>
<dbReference type="Pfam" id="PF02617">
    <property type="entry name" value="ClpS"/>
    <property type="match status" value="1"/>
</dbReference>
<dbReference type="InterPro" id="IPR003593">
    <property type="entry name" value="AAA+_ATPase"/>
</dbReference>
<evidence type="ECO:0000259" key="4">
    <source>
        <dbReference type="SMART" id="SM00382"/>
    </source>
</evidence>
<sequence>MDHQVCTVPKSVQLVFQDAGKTPRGFVVDLFREVFGRHQRDAYALSMLIERQDKAACGPFPPSVAKALFDAAQERIRAEGHTLQITSEPAGETEAPDPSEIQFEWAHDAIAWHFADIPPNSLVTMLRQFPGHMRADIQIAIDKLFASPVRFFGLLQQRWTLEKPSFAQLRRAGKDPVLLTSPQYHEIDIGEATPVKCVHNGLWLSEANEFRYAVVLSYYREPIQRCGTDPEETMLIEVAVPAGGAGASYAQHCFVELERAVQSAGSYRGKILSLESDANYSGRSGGVTVHRWPRLDRADVILPEKVLKLLDGNVLSFVGMRDALRRLGQSTRKGILLYGPPGTGKTHTIRYLATNLADQTTLIMTAGEVAALGEYMNLARLLQPALVVIEDVDLIARDRNEMRDAREEVLLNKLLNEMDGLTEDAEIVFLLTTNRLEELEGALAARPGRIDQIIEVPLPDAHGRDKLVRLYGKRLPLTEAVVAEAVRQSEGVSAAFIKEFMRRIAQSSIARDGGKTVICNDIDQALDAMLPMRGQGSRVEQAGP</sequence>
<proteinExistence type="inferred from homology"/>
<gene>
    <name evidence="5" type="ORF">BRAD3257_7690</name>
</gene>
<dbReference type="InterPro" id="IPR050221">
    <property type="entry name" value="26S_Proteasome_ATPase"/>
</dbReference>
<organism evidence="5 6">
    <name type="scientific">Bradyrhizobium vignae</name>
    <dbReference type="NCBI Taxonomy" id="1549949"/>
    <lineage>
        <taxon>Bacteria</taxon>
        <taxon>Pseudomonadati</taxon>
        <taxon>Pseudomonadota</taxon>
        <taxon>Alphaproteobacteria</taxon>
        <taxon>Hyphomicrobiales</taxon>
        <taxon>Nitrobacteraceae</taxon>
        <taxon>Bradyrhizobium</taxon>
    </lineage>
</organism>
<reference evidence="5 6" key="1">
    <citation type="submission" date="2018-03" db="EMBL/GenBank/DDBJ databases">
        <authorList>
            <person name="Gully D."/>
        </authorList>
    </citation>
    <scope>NUCLEOTIDE SEQUENCE [LARGE SCALE GENOMIC DNA]</scope>
    <source>
        <strain evidence="5">ORS3257</strain>
    </source>
</reference>
<evidence type="ECO:0000313" key="6">
    <source>
        <dbReference type="Proteomes" id="UP000246085"/>
    </source>
</evidence>
<dbReference type="PANTHER" id="PTHR23073">
    <property type="entry name" value="26S PROTEASOME REGULATORY SUBUNIT"/>
    <property type="match status" value="1"/>
</dbReference>
<accession>A0A2U3QAB7</accession>
<dbReference type="InterPro" id="IPR027417">
    <property type="entry name" value="P-loop_NTPase"/>
</dbReference>